<proteinExistence type="predicted"/>
<gene>
    <name evidence="1" type="ORF">OPT61_g3540</name>
</gene>
<organism evidence="1 2">
    <name type="scientific">Boeremia exigua</name>
    <dbReference type="NCBI Taxonomy" id="749465"/>
    <lineage>
        <taxon>Eukaryota</taxon>
        <taxon>Fungi</taxon>
        <taxon>Dikarya</taxon>
        <taxon>Ascomycota</taxon>
        <taxon>Pezizomycotina</taxon>
        <taxon>Dothideomycetes</taxon>
        <taxon>Pleosporomycetidae</taxon>
        <taxon>Pleosporales</taxon>
        <taxon>Pleosporineae</taxon>
        <taxon>Didymellaceae</taxon>
        <taxon>Boeremia</taxon>
    </lineage>
</organism>
<sequence>MPLLSKLKKELEGLNLSDRIQGLQQGGASPTPPSQNNIHSSQYNSNGSYPSQQPSYGDYSTNDQQLYPGPPGAQNYGSQQYNSAHQLYNGAQPPYGSQAAPIYSSSPGPVRQPHEQQHPLSPSHLSNGQYSQDPYATLTPYANANGQGTLNAATPQWNPPPSENQYHAEHPAVSDARHGQIYPSQPVYSSQQDLQKGSNVLSSHTMLAAAGGFVAGGAAGFFIKDRIDDRRAKRRHGRTPADFSDFMEYPNMVVELDCNICDQQISGPYAHCKKCDGGDYDVCRDCLAQGETCEGKGKHNLVKVYPKDGAKALAPAPAPARAATPIRLCIRCHRMFTFLRKRQEGYNSASVVIALPAAKSVTPTSVLLLRRMFISLQKPQDAPSPPPGLPPLTDPPVNNPRAKILTMQTRRKNSIVANREHYPKEQVITKGCADFHRDPPPQLSLPPTSKTNAQKHTTAGIR</sequence>
<accession>A0ACC2IHF7</accession>
<evidence type="ECO:0000313" key="1">
    <source>
        <dbReference type="EMBL" id="KAJ8114620.1"/>
    </source>
</evidence>
<evidence type="ECO:0000313" key="2">
    <source>
        <dbReference type="Proteomes" id="UP001153331"/>
    </source>
</evidence>
<keyword evidence="2" id="KW-1185">Reference proteome</keyword>
<name>A0ACC2IHF7_9PLEO</name>
<dbReference type="EMBL" id="JAPHNI010000183">
    <property type="protein sequence ID" value="KAJ8114620.1"/>
    <property type="molecule type" value="Genomic_DNA"/>
</dbReference>
<protein>
    <submittedName>
        <fullName evidence="1">Uncharacterized protein</fullName>
    </submittedName>
</protein>
<comment type="caution">
    <text evidence="1">The sequence shown here is derived from an EMBL/GenBank/DDBJ whole genome shotgun (WGS) entry which is preliminary data.</text>
</comment>
<dbReference type="Proteomes" id="UP001153331">
    <property type="component" value="Unassembled WGS sequence"/>
</dbReference>
<reference evidence="1" key="1">
    <citation type="submission" date="2022-11" db="EMBL/GenBank/DDBJ databases">
        <title>Genome Sequence of Boeremia exigua.</title>
        <authorList>
            <person name="Buettner E."/>
        </authorList>
    </citation>
    <scope>NUCLEOTIDE SEQUENCE</scope>
    <source>
        <strain evidence="1">CU02</strain>
    </source>
</reference>